<dbReference type="SMART" id="SM00404">
    <property type="entry name" value="PTPc_motif"/>
    <property type="match status" value="1"/>
</dbReference>
<protein>
    <submittedName>
        <fullName evidence="4">Tyrosine-protein phosphatase domain-containing protein</fullName>
    </submittedName>
</protein>
<dbReference type="InterPro" id="IPR000242">
    <property type="entry name" value="PTP_cat"/>
</dbReference>
<feature type="compositionally biased region" description="Polar residues" evidence="1">
    <location>
        <begin position="38"/>
        <end position="48"/>
    </location>
</feature>
<accession>A0A915D954</accession>
<sequence length="411" mass="46848">MQNWKADKSRKKKISGIEKSVYSDVKIKISPSEAYRWSSMTQPSTSNAPVAAGQRPKKRSPVIKPLQRRERMGTRSVPIGTTRGSSRHPSRHNRTIHAPVDTEDSQDSMRTRSASLQPMLSALTMSSAPEKDNSQTTTDTEETAPEVNVEAIRRLEEFANAAIRRPFDSIVKEFTKKISSIDIHDSMCIASKQNEKKNRYRDIVCLDSTRVILRDPDGEARRAGNYIHANYVSSDELRATYILAQGPKKETVVDFWHMVWQVQCPVIIMLCDNTENGKKKCVQYIPPSYTTVQVPSSSGKMTIRASDGKVLKVKHWKWVEWGDFSVPREFQTWNTNRSGGLLGCFADRSGTYIMNCVEIVRRQRAHSVQTSLQYMFLYRALLEMSAVNDVVTLEQIKDFRLAYEKMAKKNQ</sequence>
<dbReference type="CDD" id="cd00047">
    <property type="entry name" value="PTPc"/>
    <property type="match status" value="1"/>
</dbReference>
<proteinExistence type="predicted"/>
<dbReference type="SUPFAM" id="SSF52799">
    <property type="entry name" value="(Phosphotyrosine protein) phosphatases II"/>
    <property type="match status" value="1"/>
</dbReference>
<dbReference type="InterPro" id="IPR003595">
    <property type="entry name" value="Tyr_Pase_cat"/>
</dbReference>
<dbReference type="WBParaSite" id="jg17423">
    <property type="protein sequence ID" value="jg17423"/>
    <property type="gene ID" value="jg17423"/>
</dbReference>
<dbReference type="PANTHER" id="PTHR46163">
    <property type="entry name" value="TYROSINE-PROTEIN PHOSPHATASE-RELATED"/>
    <property type="match status" value="1"/>
</dbReference>
<evidence type="ECO:0000313" key="3">
    <source>
        <dbReference type="Proteomes" id="UP000887574"/>
    </source>
</evidence>
<name>A0A915D954_9BILA</name>
<dbReference type="PRINTS" id="PR00700">
    <property type="entry name" value="PRTYPHPHTASE"/>
</dbReference>
<keyword evidence="3" id="KW-1185">Reference proteome</keyword>
<dbReference type="GO" id="GO:0004725">
    <property type="term" value="F:protein tyrosine phosphatase activity"/>
    <property type="evidence" value="ECO:0007669"/>
    <property type="project" value="InterPro"/>
</dbReference>
<dbReference type="InterPro" id="IPR052782">
    <property type="entry name" value="Oocyte-zygote_transition_reg"/>
</dbReference>
<dbReference type="Pfam" id="PF00102">
    <property type="entry name" value="Y_phosphatase"/>
    <property type="match status" value="2"/>
</dbReference>
<evidence type="ECO:0000259" key="2">
    <source>
        <dbReference type="PROSITE" id="PS50055"/>
    </source>
</evidence>
<feature type="region of interest" description="Disordered" evidence="1">
    <location>
        <begin position="125"/>
        <end position="144"/>
    </location>
</feature>
<evidence type="ECO:0000313" key="4">
    <source>
        <dbReference type="WBParaSite" id="jg17423"/>
    </source>
</evidence>
<dbReference type="Proteomes" id="UP000887574">
    <property type="component" value="Unplaced"/>
</dbReference>
<dbReference type="PROSITE" id="PS50055">
    <property type="entry name" value="TYR_PHOSPHATASE_PTP"/>
    <property type="match status" value="1"/>
</dbReference>
<dbReference type="SMART" id="SM00194">
    <property type="entry name" value="PTPc"/>
    <property type="match status" value="1"/>
</dbReference>
<feature type="compositionally biased region" description="Basic residues" evidence="1">
    <location>
        <begin position="85"/>
        <end position="95"/>
    </location>
</feature>
<evidence type="ECO:0000256" key="1">
    <source>
        <dbReference type="SAM" id="MobiDB-lite"/>
    </source>
</evidence>
<dbReference type="InterPro" id="IPR029021">
    <property type="entry name" value="Prot-tyrosine_phosphatase-like"/>
</dbReference>
<feature type="region of interest" description="Disordered" evidence="1">
    <location>
        <begin position="38"/>
        <end position="113"/>
    </location>
</feature>
<feature type="domain" description="Tyrosine-protein phosphatase" evidence="2">
    <location>
        <begin position="163"/>
        <end position="411"/>
    </location>
</feature>
<reference evidence="4" key="1">
    <citation type="submission" date="2022-11" db="UniProtKB">
        <authorList>
            <consortium name="WormBaseParasite"/>
        </authorList>
    </citation>
    <scope>IDENTIFICATION</scope>
</reference>
<dbReference type="Gene3D" id="3.90.190.10">
    <property type="entry name" value="Protein tyrosine phosphatase superfamily"/>
    <property type="match status" value="2"/>
</dbReference>
<dbReference type="AlphaFoldDB" id="A0A915D954"/>
<organism evidence="3 4">
    <name type="scientific">Ditylenchus dipsaci</name>
    <dbReference type="NCBI Taxonomy" id="166011"/>
    <lineage>
        <taxon>Eukaryota</taxon>
        <taxon>Metazoa</taxon>
        <taxon>Ecdysozoa</taxon>
        <taxon>Nematoda</taxon>
        <taxon>Chromadorea</taxon>
        <taxon>Rhabditida</taxon>
        <taxon>Tylenchina</taxon>
        <taxon>Tylenchomorpha</taxon>
        <taxon>Sphaerularioidea</taxon>
        <taxon>Anguinidae</taxon>
        <taxon>Anguininae</taxon>
        <taxon>Ditylenchus</taxon>
    </lineage>
</organism>